<keyword evidence="3" id="KW-1185">Reference proteome</keyword>
<accession>A0AA40FFZ5</accession>
<name>A0AA40FFZ5_9HYME</name>
<protein>
    <submittedName>
        <fullName evidence="2">Uncharacterized protein</fullName>
    </submittedName>
</protein>
<sequence length="159" mass="18192">MDSVTQIAIESERIGRGILLWRVENFRAHRNENYRTRATSFEGNNLALRTHRKVKRIIESESDYFSDLEIRSRLRRPKLAGGRSKPKLGKPPAGIPASPSENFTRREINLAKQRPLCARVSGRTATTDLPGNLETRSSRAAFTRIERPRDIEFGARFDD</sequence>
<evidence type="ECO:0000313" key="2">
    <source>
        <dbReference type="EMBL" id="KAK1118301.1"/>
    </source>
</evidence>
<comment type="caution">
    <text evidence="2">The sequence shown here is derived from an EMBL/GenBank/DDBJ whole genome shotgun (WGS) entry which is preliminary data.</text>
</comment>
<evidence type="ECO:0000313" key="3">
    <source>
        <dbReference type="Proteomes" id="UP001177670"/>
    </source>
</evidence>
<feature type="compositionally biased region" description="Basic residues" evidence="1">
    <location>
        <begin position="76"/>
        <end position="88"/>
    </location>
</feature>
<dbReference type="EMBL" id="JAHYIQ010000043">
    <property type="protein sequence ID" value="KAK1118301.1"/>
    <property type="molecule type" value="Genomic_DNA"/>
</dbReference>
<gene>
    <name evidence="2" type="ORF">K0M31_015007</name>
</gene>
<evidence type="ECO:0000256" key="1">
    <source>
        <dbReference type="SAM" id="MobiDB-lite"/>
    </source>
</evidence>
<dbReference type="AlphaFoldDB" id="A0AA40FFZ5"/>
<organism evidence="2 3">
    <name type="scientific">Melipona bicolor</name>
    <dbReference type="NCBI Taxonomy" id="60889"/>
    <lineage>
        <taxon>Eukaryota</taxon>
        <taxon>Metazoa</taxon>
        <taxon>Ecdysozoa</taxon>
        <taxon>Arthropoda</taxon>
        <taxon>Hexapoda</taxon>
        <taxon>Insecta</taxon>
        <taxon>Pterygota</taxon>
        <taxon>Neoptera</taxon>
        <taxon>Endopterygota</taxon>
        <taxon>Hymenoptera</taxon>
        <taxon>Apocrita</taxon>
        <taxon>Aculeata</taxon>
        <taxon>Apoidea</taxon>
        <taxon>Anthophila</taxon>
        <taxon>Apidae</taxon>
        <taxon>Melipona</taxon>
    </lineage>
</organism>
<proteinExistence type="predicted"/>
<reference evidence="2" key="1">
    <citation type="submission" date="2021-10" db="EMBL/GenBank/DDBJ databases">
        <title>Melipona bicolor Genome sequencing and assembly.</title>
        <authorList>
            <person name="Araujo N.S."/>
            <person name="Arias M.C."/>
        </authorList>
    </citation>
    <scope>NUCLEOTIDE SEQUENCE</scope>
    <source>
        <strain evidence="2">USP_2M_L1-L4_2017</strain>
        <tissue evidence="2">Whole body</tissue>
    </source>
</reference>
<feature type="region of interest" description="Disordered" evidence="1">
    <location>
        <begin position="76"/>
        <end position="101"/>
    </location>
</feature>
<dbReference type="Proteomes" id="UP001177670">
    <property type="component" value="Unassembled WGS sequence"/>
</dbReference>